<feature type="domain" description="RRM" evidence="3">
    <location>
        <begin position="4"/>
        <end position="74"/>
    </location>
</feature>
<accession>A0A809R9K4</accession>
<dbReference type="EMBL" id="AP021858">
    <property type="protein sequence ID" value="BBO24129.1"/>
    <property type="molecule type" value="Genomic_DNA"/>
</dbReference>
<evidence type="ECO:0000313" key="5">
    <source>
        <dbReference type="Proteomes" id="UP000662873"/>
    </source>
</evidence>
<protein>
    <submittedName>
        <fullName evidence="4">RRM domain containing RNA-binding protein</fullName>
    </submittedName>
</protein>
<reference evidence="4" key="1">
    <citation type="journal article" name="DNA Res.">
        <title>The physiological potential of anammox bacteria as revealed by their core genome structure.</title>
        <authorList>
            <person name="Okubo T."/>
            <person name="Toyoda A."/>
            <person name="Fukuhara K."/>
            <person name="Uchiyama I."/>
            <person name="Harigaya Y."/>
            <person name="Kuroiwa M."/>
            <person name="Suzuki T."/>
            <person name="Murakami Y."/>
            <person name="Suwa Y."/>
            <person name="Takami H."/>
        </authorList>
    </citation>
    <scope>NUCLEOTIDE SEQUENCE</scope>
    <source>
        <strain evidence="4">317325-2</strain>
    </source>
</reference>
<organism evidence="4 5">
    <name type="scientific">Candidatus Nitrosymbiomonas proteolyticus</name>
    <dbReference type="NCBI Taxonomy" id="2608984"/>
    <lineage>
        <taxon>Bacteria</taxon>
        <taxon>Bacillati</taxon>
        <taxon>Armatimonadota</taxon>
        <taxon>Armatimonadota incertae sedis</taxon>
        <taxon>Candidatus Nitrosymbiomonas</taxon>
    </lineage>
</organism>
<evidence type="ECO:0000259" key="3">
    <source>
        <dbReference type="PROSITE" id="PS50102"/>
    </source>
</evidence>
<evidence type="ECO:0000256" key="1">
    <source>
        <dbReference type="ARBA" id="ARBA00022884"/>
    </source>
</evidence>
<dbReference type="Gene3D" id="3.30.70.330">
    <property type="match status" value="1"/>
</dbReference>
<dbReference type="AlphaFoldDB" id="A0A809R9K4"/>
<dbReference type="KEGG" id="npy:NPRO_17240"/>
<feature type="compositionally biased region" description="Gly residues" evidence="2">
    <location>
        <begin position="85"/>
        <end position="103"/>
    </location>
</feature>
<dbReference type="SMART" id="SM00360">
    <property type="entry name" value="RRM"/>
    <property type="match status" value="1"/>
</dbReference>
<dbReference type="InterPro" id="IPR035979">
    <property type="entry name" value="RBD_domain_sf"/>
</dbReference>
<proteinExistence type="predicted"/>
<dbReference type="Proteomes" id="UP000662873">
    <property type="component" value="Chromosome"/>
</dbReference>
<evidence type="ECO:0000256" key="2">
    <source>
        <dbReference type="SAM" id="MobiDB-lite"/>
    </source>
</evidence>
<evidence type="ECO:0000313" key="4">
    <source>
        <dbReference type="EMBL" id="BBO24129.1"/>
    </source>
</evidence>
<feature type="region of interest" description="Disordered" evidence="2">
    <location>
        <begin position="56"/>
        <end position="109"/>
    </location>
</feature>
<dbReference type="InterPro" id="IPR012677">
    <property type="entry name" value="Nucleotide-bd_a/b_plait_sf"/>
</dbReference>
<keyword evidence="1" id="KW-0694">RNA-binding</keyword>
<dbReference type="InterPro" id="IPR000504">
    <property type="entry name" value="RRM_dom"/>
</dbReference>
<dbReference type="SUPFAM" id="SSF54928">
    <property type="entry name" value="RNA-binding domain, RBD"/>
    <property type="match status" value="1"/>
</dbReference>
<sequence>MATKTLYVGNLPYSLTETDLTSAFANFGGRNARIIEGRGFGFVDIESEQMEAAVSAMNGKEMSGRTLTVNEARPKEDRPRDNYRSGGGGGGGYSSGNRGGGGGGKRRSW</sequence>
<dbReference type="PANTHER" id="PTHR48027">
    <property type="entry name" value="HETEROGENEOUS NUCLEAR RIBONUCLEOPROTEIN 87F-RELATED"/>
    <property type="match status" value="1"/>
</dbReference>
<dbReference type="InterPro" id="IPR052462">
    <property type="entry name" value="SLIRP/GR-RBP-like"/>
</dbReference>
<dbReference type="GO" id="GO:0003723">
    <property type="term" value="F:RNA binding"/>
    <property type="evidence" value="ECO:0007669"/>
    <property type="project" value="UniProtKB-KW"/>
</dbReference>
<dbReference type="PROSITE" id="PS50102">
    <property type="entry name" value="RRM"/>
    <property type="match status" value="1"/>
</dbReference>
<feature type="compositionally biased region" description="Basic and acidic residues" evidence="2">
    <location>
        <begin position="72"/>
        <end position="83"/>
    </location>
</feature>
<gene>
    <name evidence="4" type="ORF">NPRO_17240</name>
</gene>
<dbReference type="Pfam" id="PF00076">
    <property type="entry name" value="RRM_1"/>
    <property type="match status" value="1"/>
</dbReference>
<name>A0A809R9K4_9BACT</name>